<feature type="transmembrane region" description="Helical" evidence="8">
    <location>
        <begin position="286"/>
        <end position="307"/>
    </location>
</feature>
<dbReference type="PANTHER" id="PTHR42682">
    <property type="entry name" value="HYDROGENASE-4 COMPONENT F"/>
    <property type="match status" value="1"/>
</dbReference>
<evidence type="ECO:0000256" key="4">
    <source>
        <dbReference type="ARBA" id="ARBA00022989"/>
    </source>
</evidence>
<sequence length="564" mass="60208">MMPVLVPAAVLLPLLFPALALVPDSGRIMRYGLPLLPLPALTVALLSGPGWTLELPYLLNGGVWLLDELRRVFLLLTACLWTTAGLYAAGYLHGEHLRRFCAFWGLTLAGNLGLIMAGDIASFYSFFALMTFAAYGLVVHEGSPQALRAGRIYLVMAVLGEMALLAGLIFSASEAQSGMLQDLPPAIAEAEHRDLILGLLITGFGVKAGLPLLHFWLPLAHPVAPTPASAVLSGAMIKAGLLGWLLTLPLAETALPQWGTVMIMAGALASIGAALIGVCQQQAKAVLAYSSISQMGLITIMLGVALADPERAPVIIPVIGLYALHHGLAKGSLFLSAGLSIPAHKQERWLMWALITLPGLALAGLPFTSGAVAKLAMKEALAPEALELGPRALLAPLISAGAIATLLLVLRYLWVLHKHTRTAPNHRAVLMGWLATVLISLLGFWLMPWNLANAPGFLPSPYELWKLGWPMLTALVLAWMVSRSAPGTPSVPAGDGIVLIERLASSIGTGVLRAPTRPRMTRGQKPSYMNLFGRLREILEAKERQFRQGMGLTMLLLVLLLSLL</sequence>
<reference evidence="10 11" key="1">
    <citation type="submission" date="2019-03" db="EMBL/GenBank/DDBJ databases">
        <title>Genomic Encyclopedia of Type Strains, Phase IV (KMG-IV): sequencing the most valuable type-strain genomes for metagenomic binning, comparative biology and taxonomic classification.</title>
        <authorList>
            <person name="Goeker M."/>
        </authorList>
    </citation>
    <scope>NUCLEOTIDE SEQUENCE [LARGE SCALE GENOMIC DNA]</scope>
    <source>
        <strain evidence="10 11">DSM 15505</strain>
    </source>
</reference>
<feature type="transmembrane region" description="Helical" evidence="8">
    <location>
        <begin position="258"/>
        <end position="279"/>
    </location>
</feature>
<feature type="transmembrane region" description="Helical" evidence="8">
    <location>
        <begin position="428"/>
        <end position="447"/>
    </location>
</feature>
<feature type="transmembrane region" description="Helical" evidence="8">
    <location>
        <begin position="393"/>
        <end position="416"/>
    </location>
</feature>
<feature type="domain" description="NADH:quinone oxidoreductase/Mrp antiporter transmembrane" evidence="9">
    <location>
        <begin position="117"/>
        <end position="374"/>
    </location>
</feature>
<evidence type="ECO:0000313" key="11">
    <source>
        <dbReference type="Proteomes" id="UP000295830"/>
    </source>
</evidence>
<evidence type="ECO:0000259" key="9">
    <source>
        <dbReference type="Pfam" id="PF00361"/>
    </source>
</evidence>
<comment type="caution">
    <text evidence="10">The sequence shown here is derived from an EMBL/GenBank/DDBJ whole genome shotgun (WGS) entry which is preliminary data.</text>
</comment>
<dbReference type="RefSeq" id="WP_133735438.1">
    <property type="nucleotide sequence ID" value="NZ_SOAX01000002.1"/>
</dbReference>
<dbReference type="Proteomes" id="UP000295830">
    <property type="component" value="Unassembled WGS sequence"/>
</dbReference>
<dbReference type="OrthoDB" id="9768329at2"/>
<protein>
    <submittedName>
        <fullName evidence="10">Formate hydrogenlyase subunit 3/multisubunit Na+/H+ antiporter MnhD subunit</fullName>
    </submittedName>
</protein>
<evidence type="ECO:0000256" key="3">
    <source>
        <dbReference type="ARBA" id="ARBA00022692"/>
    </source>
</evidence>
<keyword evidence="4 8" id="KW-1133">Transmembrane helix</keyword>
<keyword evidence="5" id="KW-0560">Oxidoreductase</keyword>
<gene>
    <name evidence="10" type="ORF">DES49_1178</name>
</gene>
<dbReference type="InterPro" id="IPR052175">
    <property type="entry name" value="ComplexI-like_HydComp"/>
</dbReference>
<accession>A0A4R7JZG6</accession>
<dbReference type="InterPro" id="IPR001750">
    <property type="entry name" value="ND/Mrp_TM"/>
</dbReference>
<keyword evidence="3 7" id="KW-0812">Transmembrane</keyword>
<dbReference type="GO" id="GO:0005886">
    <property type="term" value="C:plasma membrane"/>
    <property type="evidence" value="ECO:0007669"/>
    <property type="project" value="UniProtKB-SubCell"/>
</dbReference>
<feature type="transmembrane region" description="Helical" evidence="8">
    <location>
        <begin position="195"/>
        <end position="216"/>
    </location>
</feature>
<evidence type="ECO:0000256" key="5">
    <source>
        <dbReference type="ARBA" id="ARBA00023002"/>
    </source>
</evidence>
<feature type="transmembrane region" description="Helical" evidence="8">
    <location>
        <begin position="72"/>
        <end position="92"/>
    </location>
</feature>
<feature type="transmembrane region" description="Helical" evidence="8">
    <location>
        <begin position="112"/>
        <end position="140"/>
    </location>
</feature>
<organism evidence="10 11">
    <name type="scientific">Halospina denitrificans</name>
    <dbReference type="NCBI Taxonomy" id="332522"/>
    <lineage>
        <taxon>Bacteria</taxon>
        <taxon>Pseudomonadati</taxon>
        <taxon>Pseudomonadota</taxon>
        <taxon>Gammaproteobacteria</taxon>
        <taxon>Halospina</taxon>
    </lineage>
</organism>
<evidence type="ECO:0000256" key="2">
    <source>
        <dbReference type="ARBA" id="ARBA00022475"/>
    </source>
</evidence>
<evidence type="ECO:0000256" key="6">
    <source>
        <dbReference type="ARBA" id="ARBA00023136"/>
    </source>
</evidence>
<comment type="subcellular location">
    <subcellularLocation>
        <location evidence="1">Cell membrane</location>
        <topology evidence="1">Multi-pass membrane protein</topology>
    </subcellularLocation>
    <subcellularLocation>
        <location evidence="7">Membrane</location>
        <topology evidence="7">Multi-pass membrane protein</topology>
    </subcellularLocation>
</comment>
<keyword evidence="11" id="KW-1185">Reference proteome</keyword>
<feature type="transmembrane region" description="Helical" evidence="8">
    <location>
        <begin position="228"/>
        <end position="246"/>
    </location>
</feature>
<dbReference type="GO" id="GO:0016829">
    <property type="term" value="F:lyase activity"/>
    <property type="evidence" value="ECO:0007669"/>
    <property type="project" value="UniProtKB-KW"/>
</dbReference>
<feature type="transmembrane region" description="Helical" evidence="8">
    <location>
        <begin position="36"/>
        <end position="60"/>
    </location>
</feature>
<feature type="transmembrane region" description="Helical" evidence="8">
    <location>
        <begin position="349"/>
        <end position="373"/>
    </location>
</feature>
<evidence type="ECO:0000313" key="10">
    <source>
        <dbReference type="EMBL" id="TDT43364.1"/>
    </source>
</evidence>
<feature type="transmembrane region" description="Helical" evidence="8">
    <location>
        <begin position="313"/>
        <end position="337"/>
    </location>
</feature>
<dbReference type="GO" id="GO:0016491">
    <property type="term" value="F:oxidoreductase activity"/>
    <property type="evidence" value="ECO:0007669"/>
    <property type="project" value="UniProtKB-KW"/>
</dbReference>
<feature type="transmembrane region" description="Helical" evidence="8">
    <location>
        <begin position="152"/>
        <end position="175"/>
    </location>
</feature>
<evidence type="ECO:0000256" key="1">
    <source>
        <dbReference type="ARBA" id="ARBA00004651"/>
    </source>
</evidence>
<name>A0A4R7JZG6_9GAMM</name>
<evidence type="ECO:0000256" key="7">
    <source>
        <dbReference type="RuleBase" id="RU000320"/>
    </source>
</evidence>
<keyword evidence="2" id="KW-1003">Cell membrane</keyword>
<dbReference type="PANTHER" id="PTHR42682:SF4">
    <property type="entry name" value="NADH-UBIQUINONE_PLASTOQUINONE"/>
    <property type="match status" value="1"/>
</dbReference>
<dbReference type="Pfam" id="PF00361">
    <property type="entry name" value="Proton_antipo_M"/>
    <property type="match status" value="1"/>
</dbReference>
<keyword evidence="6 8" id="KW-0472">Membrane</keyword>
<dbReference type="EMBL" id="SOAX01000002">
    <property type="protein sequence ID" value="TDT43364.1"/>
    <property type="molecule type" value="Genomic_DNA"/>
</dbReference>
<proteinExistence type="predicted"/>
<keyword evidence="10" id="KW-0456">Lyase</keyword>
<dbReference type="AlphaFoldDB" id="A0A4R7JZG6"/>
<evidence type="ECO:0000256" key="8">
    <source>
        <dbReference type="SAM" id="Phobius"/>
    </source>
</evidence>